<keyword evidence="3" id="KW-1185">Reference proteome</keyword>
<protein>
    <submittedName>
        <fullName evidence="2">Uncharacterized protein</fullName>
    </submittedName>
</protein>
<dbReference type="EMBL" id="MU004196">
    <property type="protein sequence ID" value="KAF2491099.1"/>
    <property type="molecule type" value="Genomic_DNA"/>
</dbReference>
<sequence length="184" mass="20036">MFASVVVRETAAEIPKTQETPAETATSLLHPSVPVSPSSATSATSATSTMLLIPPFGASLPSSTQWRRPRIRQGAVSAWAFFVRSSALPWCKSGEEPRPLSSHWPAPRSWSANRTGAPSSLLRLNLRRQSQCADPSKLELLPHASAPPRRQAKSFVLPKQPSPPRPVSPQWPRDVTVKRPDHGL</sequence>
<feature type="compositionally biased region" description="Polar residues" evidence="1">
    <location>
        <begin position="17"/>
        <end position="29"/>
    </location>
</feature>
<feature type="compositionally biased region" description="Pro residues" evidence="1">
    <location>
        <begin position="160"/>
        <end position="169"/>
    </location>
</feature>
<proteinExistence type="predicted"/>
<evidence type="ECO:0000256" key="1">
    <source>
        <dbReference type="SAM" id="MobiDB-lite"/>
    </source>
</evidence>
<feature type="region of interest" description="Disordered" evidence="1">
    <location>
        <begin position="13"/>
        <end position="41"/>
    </location>
</feature>
<accession>A0A6A6QG59</accession>
<gene>
    <name evidence="2" type="ORF">BU16DRAFT_566014</name>
</gene>
<reference evidence="2" key="1">
    <citation type="journal article" date="2020" name="Stud. Mycol.">
        <title>101 Dothideomycetes genomes: a test case for predicting lifestyles and emergence of pathogens.</title>
        <authorList>
            <person name="Haridas S."/>
            <person name="Albert R."/>
            <person name="Binder M."/>
            <person name="Bloem J."/>
            <person name="Labutti K."/>
            <person name="Salamov A."/>
            <person name="Andreopoulos B."/>
            <person name="Baker S."/>
            <person name="Barry K."/>
            <person name="Bills G."/>
            <person name="Bluhm B."/>
            <person name="Cannon C."/>
            <person name="Castanera R."/>
            <person name="Culley D."/>
            <person name="Daum C."/>
            <person name="Ezra D."/>
            <person name="Gonzalez J."/>
            <person name="Henrissat B."/>
            <person name="Kuo A."/>
            <person name="Liang C."/>
            <person name="Lipzen A."/>
            <person name="Lutzoni F."/>
            <person name="Magnuson J."/>
            <person name="Mondo S."/>
            <person name="Nolan M."/>
            <person name="Ohm R."/>
            <person name="Pangilinan J."/>
            <person name="Park H.-J."/>
            <person name="Ramirez L."/>
            <person name="Alfaro M."/>
            <person name="Sun H."/>
            <person name="Tritt A."/>
            <person name="Yoshinaga Y."/>
            <person name="Zwiers L.-H."/>
            <person name="Turgeon B."/>
            <person name="Goodwin S."/>
            <person name="Spatafora J."/>
            <person name="Crous P."/>
            <person name="Grigoriev I."/>
        </authorList>
    </citation>
    <scope>NUCLEOTIDE SEQUENCE</scope>
    <source>
        <strain evidence="2">CBS 269.34</strain>
    </source>
</reference>
<name>A0A6A6QG59_9PEZI</name>
<evidence type="ECO:0000313" key="3">
    <source>
        <dbReference type="Proteomes" id="UP000799750"/>
    </source>
</evidence>
<feature type="compositionally biased region" description="Low complexity" evidence="1">
    <location>
        <begin position="31"/>
        <end position="41"/>
    </location>
</feature>
<feature type="region of interest" description="Disordered" evidence="1">
    <location>
        <begin position="134"/>
        <end position="184"/>
    </location>
</feature>
<feature type="region of interest" description="Disordered" evidence="1">
    <location>
        <begin position="93"/>
        <end position="115"/>
    </location>
</feature>
<dbReference type="Proteomes" id="UP000799750">
    <property type="component" value="Unassembled WGS sequence"/>
</dbReference>
<organism evidence="2 3">
    <name type="scientific">Lophium mytilinum</name>
    <dbReference type="NCBI Taxonomy" id="390894"/>
    <lineage>
        <taxon>Eukaryota</taxon>
        <taxon>Fungi</taxon>
        <taxon>Dikarya</taxon>
        <taxon>Ascomycota</taxon>
        <taxon>Pezizomycotina</taxon>
        <taxon>Dothideomycetes</taxon>
        <taxon>Pleosporomycetidae</taxon>
        <taxon>Mytilinidiales</taxon>
        <taxon>Mytilinidiaceae</taxon>
        <taxon>Lophium</taxon>
    </lineage>
</organism>
<dbReference type="AlphaFoldDB" id="A0A6A6QG59"/>
<evidence type="ECO:0000313" key="2">
    <source>
        <dbReference type="EMBL" id="KAF2491099.1"/>
    </source>
</evidence>
<feature type="compositionally biased region" description="Basic and acidic residues" evidence="1">
    <location>
        <begin position="175"/>
        <end position="184"/>
    </location>
</feature>